<dbReference type="PRINTS" id="PR00370">
    <property type="entry name" value="FMOXYGENASE"/>
</dbReference>
<keyword evidence="3" id="KW-1185">Reference proteome</keyword>
<dbReference type="InterPro" id="IPR000960">
    <property type="entry name" value="Flavin_mOase"/>
</dbReference>
<name>A0ABR8NEJ6_9ACTN</name>
<reference evidence="2 3" key="1">
    <citation type="submission" date="2020-09" db="EMBL/GenBank/DDBJ databases">
        <title>novel species in genus Nocardioides.</title>
        <authorList>
            <person name="Zhang G."/>
        </authorList>
    </citation>
    <scope>NUCLEOTIDE SEQUENCE [LARGE SCALE GENOMIC DNA]</scope>
    <source>
        <strain evidence="2 3">KCTC 39551</strain>
    </source>
</reference>
<dbReference type="InterPro" id="IPR036188">
    <property type="entry name" value="FAD/NAD-bd_sf"/>
</dbReference>
<dbReference type="SUPFAM" id="SSF51905">
    <property type="entry name" value="FAD/NAD(P)-binding domain"/>
    <property type="match status" value="1"/>
</dbReference>
<accession>A0ABR8NEJ6</accession>
<organism evidence="2 3">
    <name type="scientific">Nocardioides cavernae</name>
    <dbReference type="NCBI Taxonomy" id="1921566"/>
    <lineage>
        <taxon>Bacteria</taxon>
        <taxon>Bacillati</taxon>
        <taxon>Actinomycetota</taxon>
        <taxon>Actinomycetes</taxon>
        <taxon>Propionibacteriales</taxon>
        <taxon>Nocardioidaceae</taxon>
        <taxon>Nocardioides</taxon>
    </lineage>
</organism>
<evidence type="ECO:0000313" key="3">
    <source>
        <dbReference type="Proteomes" id="UP000618818"/>
    </source>
</evidence>
<proteinExistence type="predicted"/>
<dbReference type="EMBL" id="JACXYZ010000002">
    <property type="protein sequence ID" value="MBD3926116.1"/>
    <property type="molecule type" value="Genomic_DNA"/>
</dbReference>
<comment type="caution">
    <text evidence="2">The sequence shown here is derived from an EMBL/GenBank/DDBJ whole genome shotgun (WGS) entry which is preliminary data.</text>
</comment>
<dbReference type="Gene3D" id="3.50.50.60">
    <property type="entry name" value="FAD/NAD(P)-binding domain"/>
    <property type="match status" value="1"/>
</dbReference>
<dbReference type="PANTHER" id="PTHR43539">
    <property type="entry name" value="FLAVIN-BINDING MONOOXYGENASE-LIKE PROTEIN (AFU_ORTHOLOGUE AFUA_4G09220)"/>
    <property type="match status" value="1"/>
</dbReference>
<dbReference type="Proteomes" id="UP000618818">
    <property type="component" value="Unassembled WGS sequence"/>
</dbReference>
<dbReference type="PANTHER" id="PTHR43539:SF78">
    <property type="entry name" value="FLAVIN-CONTAINING MONOOXYGENASE"/>
    <property type="match status" value="1"/>
</dbReference>
<dbReference type="InterPro" id="IPR050982">
    <property type="entry name" value="Auxin_biosynth/cation_transpt"/>
</dbReference>
<sequence length="494" mass="50438">MLPGDVVTTSASPTPAASLPVVIIGAGPIGLAAAANAAERGMGFVVLEGGPDAGAAVGEWSHVRLFSSWSELADPAARRLLDGAGTWTAPDDDAYPTGGEWRDAYLHPLAALLDALDGGSVRYDSRVVGVSRAGRDLMVDSGREGDPFAVHVDGPGGRERLLASAVVDASGTWTSPNPLGADGYPALGERENAARFTYGIPDLRDPAVAARYAGKHVAVAGKGASAQGVLIGLAQLARTDSATRVSWLLRRPSVGDAFGGGDNDQLEQRGKLGQDAKAAAASGLVTNVTHFRTESVATQDDSRLTITSVDGQQVTDVDEVIVVTGFRPDFGFLSEVRLDLDPALGSARILADQIHPDHHSCGDVAPHGHRELTQPEQGLFLVGMKSYGRAPSFLAMTGYEQVRSVMAALDGDLEAADRVDLVLPETGVCNGAGAFDDPDAVALAGGGGGCCGPAPADVAPLELEPQLLSIGSPVAVGVGAAPAGSEETSSGCCG</sequence>
<protein>
    <submittedName>
        <fullName evidence="2">FAD-dependent oxidoreductase</fullName>
    </submittedName>
</protein>
<evidence type="ECO:0000256" key="1">
    <source>
        <dbReference type="ARBA" id="ARBA00023002"/>
    </source>
</evidence>
<keyword evidence="1" id="KW-0560">Oxidoreductase</keyword>
<dbReference type="Pfam" id="PF13450">
    <property type="entry name" value="NAD_binding_8"/>
    <property type="match status" value="1"/>
</dbReference>
<evidence type="ECO:0000313" key="2">
    <source>
        <dbReference type="EMBL" id="MBD3926116.1"/>
    </source>
</evidence>
<gene>
    <name evidence="2" type="ORF">IEZ26_15940</name>
</gene>